<feature type="domain" description="CSC1/OSCA1-like N-terminal transmembrane" evidence="10">
    <location>
        <begin position="137"/>
        <end position="238"/>
    </location>
</feature>
<dbReference type="PANTHER" id="PTHR13018">
    <property type="entry name" value="PROBABLE MEMBRANE PROTEIN DUF221-RELATED"/>
    <property type="match status" value="1"/>
</dbReference>
<keyword evidence="4 8" id="KW-0812">Transmembrane</keyword>
<feature type="transmembrane region" description="Helical" evidence="8">
    <location>
        <begin position="501"/>
        <end position="524"/>
    </location>
</feature>
<name>A0A7R8ZXI6_9CRUS</name>
<evidence type="ECO:0000313" key="12">
    <source>
        <dbReference type="EMBL" id="CAD7240566.1"/>
    </source>
</evidence>
<feature type="transmembrane region" description="Helical" evidence="8">
    <location>
        <begin position="545"/>
        <end position="568"/>
    </location>
</feature>
<evidence type="ECO:0000256" key="5">
    <source>
        <dbReference type="ARBA" id="ARBA00022989"/>
    </source>
</evidence>
<protein>
    <recommendedName>
        <fullName evidence="14">CSC1-like protein 2</fullName>
    </recommendedName>
</protein>
<feature type="domain" description="CSC1/OSCA1-like cytosolic" evidence="11">
    <location>
        <begin position="259"/>
        <end position="446"/>
    </location>
</feature>
<evidence type="ECO:0000256" key="4">
    <source>
        <dbReference type="ARBA" id="ARBA00022692"/>
    </source>
</evidence>
<keyword evidence="3" id="KW-0813">Transport</keyword>
<evidence type="ECO:0000256" key="2">
    <source>
        <dbReference type="ARBA" id="ARBA00007779"/>
    </source>
</evidence>
<comment type="subcellular location">
    <subcellularLocation>
        <location evidence="1">Membrane</location>
        <topology evidence="1">Multi-pass membrane protein</topology>
    </subcellularLocation>
</comment>
<feature type="domain" description="CSC1/OSCA1-like 7TM region" evidence="9">
    <location>
        <begin position="458"/>
        <end position="719"/>
    </location>
</feature>
<comment type="similarity">
    <text evidence="2">Belongs to the CSC1 (TC 1.A.17) family.</text>
</comment>
<dbReference type="EMBL" id="LR899559">
    <property type="protein sequence ID" value="CAD7240566.1"/>
    <property type="molecule type" value="Genomic_DNA"/>
</dbReference>
<feature type="transmembrane region" description="Helical" evidence="8">
    <location>
        <begin position="59"/>
        <end position="80"/>
    </location>
</feature>
<dbReference type="GO" id="GO:0005227">
    <property type="term" value="F:calcium-activated cation channel activity"/>
    <property type="evidence" value="ECO:0007669"/>
    <property type="project" value="InterPro"/>
</dbReference>
<feature type="transmembrane region" description="Helical" evidence="8">
    <location>
        <begin position="459"/>
        <end position="481"/>
    </location>
</feature>
<evidence type="ECO:0000256" key="6">
    <source>
        <dbReference type="ARBA" id="ARBA00023136"/>
    </source>
</evidence>
<dbReference type="AlphaFoldDB" id="A0A7R8ZXI6"/>
<dbReference type="Proteomes" id="UP000677054">
    <property type="component" value="Unassembled WGS sequence"/>
</dbReference>
<gene>
    <name evidence="12" type="ORF">DSTB1V02_LOCUS586</name>
</gene>
<dbReference type="InterPro" id="IPR045122">
    <property type="entry name" value="Csc1-like"/>
</dbReference>
<feature type="transmembrane region" description="Helical" evidence="8">
    <location>
        <begin position="703"/>
        <end position="722"/>
    </location>
</feature>
<dbReference type="GO" id="GO:0005886">
    <property type="term" value="C:plasma membrane"/>
    <property type="evidence" value="ECO:0007669"/>
    <property type="project" value="TreeGrafter"/>
</dbReference>
<evidence type="ECO:0000313" key="13">
    <source>
        <dbReference type="Proteomes" id="UP000677054"/>
    </source>
</evidence>
<dbReference type="InterPro" id="IPR032880">
    <property type="entry name" value="CSC1/OSCA1-like_N"/>
</dbReference>
<feature type="transmembrane region" description="Helical" evidence="8">
    <location>
        <begin position="647"/>
        <end position="675"/>
    </location>
</feature>
<keyword evidence="6 8" id="KW-0472">Membrane</keyword>
<feature type="transmembrane region" description="Helical" evidence="8">
    <location>
        <begin position="175"/>
        <end position="199"/>
    </location>
</feature>
<feature type="region of interest" description="Disordered" evidence="7">
    <location>
        <begin position="1"/>
        <end position="21"/>
    </location>
</feature>
<dbReference type="InterPro" id="IPR027815">
    <property type="entry name" value="CSC1/OSCA1-like_cyt"/>
</dbReference>
<evidence type="ECO:0000259" key="9">
    <source>
        <dbReference type="Pfam" id="PF02714"/>
    </source>
</evidence>
<evidence type="ECO:0000259" key="11">
    <source>
        <dbReference type="Pfam" id="PF14703"/>
    </source>
</evidence>
<keyword evidence="13" id="KW-1185">Reference proteome</keyword>
<evidence type="ECO:0000256" key="8">
    <source>
        <dbReference type="SAM" id="Phobius"/>
    </source>
</evidence>
<sequence length="916" mass="103560">MKNPFDDPPLDPGDNDSVDRPHSWAFREEQTSPPDVKLNCNVYYHKNNTFHINEGFAGIPANLLINFCCWLVLLLIFTILRKRAWDYGRLALLRRTDKKWTHVFYGGEDDGDGGASLSHGDDESLIQNASIVDPSASGDRGIFSWIRAIFVTKDSQFLAHSGVDAVQYLSFQRHVMVYLCIVCLVALAIIMPLNIGGTLQGNDKYFGQTTISNLKPMSPFLWVHVVLSILLFPLGIYIMRRFSRGIQSSPYQTDDSQASRTLMISHIPRNRCSKQLLEQHFQEAYPDVEVEEVHFAYNVEKLIRLSSERDVAVQARLSAEQYQKTAGKPLYIFPYACGNLCSCCCPCGPICRSSQVNALEFYSEEESQLNPAVEKERLTALEKPLGIAFVTFASMQQAHSVWLDFRGPCDCTCNTNPCPSSIGGQLKITRWVVDFAPSPEDLVWENLSRRNKRWYLKAFLVNTALFLVLLFFTTPAIIINNEYLVKAIIRAFEEVVQPNQFISQFIPTLLLWTMAAVLPLMVVYSDRFLNFWTRSLENHSVMRKTFIFLLFMVVILPSLGLTSAKAFLEWSFQPKNETRWECVFLPDNGAFYVNYVITSALVGTALELVRFPELLLYALRLCCSRSPAELAGVRQAIFYEFPFGINYAWMLTVFATTIIYSISCPIITVFGLLYVSMKHLVDRYNLIFAYGPSKINQRIHYTAINFIIFSIILLQLCLLFFSLLRAGLIGPTIVSGIGLGLSLLLFFSQALSQVFLRPDPSGTSGTMAEESQSECQVGGIHGTYVPRVLHPGGGLYGPTTNATHSQPHASYGNFQTGQALNLDDPSQQDTLYQHYNGTAKIYVDWHLQSPNYEDSNASVFLHGKLPFSPYFLLRNLSPPLKHNSEMVLGESEEEDTYRVTHIKSKIPRHQSTIEDE</sequence>
<feature type="transmembrane region" description="Helical" evidence="8">
    <location>
        <begin position="728"/>
        <end position="747"/>
    </location>
</feature>
<evidence type="ECO:0000256" key="7">
    <source>
        <dbReference type="SAM" id="MobiDB-lite"/>
    </source>
</evidence>
<feature type="compositionally biased region" description="Pro residues" evidence="7">
    <location>
        <begin position="1"/>
        <end position="11"/>
    </location>
</feature>
<dbReference type="PANTHER" id="PTHR13018:SF5">
    <property type="entry name" value="RE44586P"/>
    <property type="match status" value="1"/>
</dbReference>
<evidence type="ECO:0000256" key="1">
    <source>
        <dbReference type="ARBA" id="ARBA00004141"/>
    </source>
</evidence>
<evidence type="ECO:0008006" key="14">
    <source>
        <dbReference type="Google" id="ProtNLM"/>
    </source>
</evidence>
<feature type="transmembrane region" description="Helical" evidence="8">
    <location>
        <begin position="219"/>
        <end position="239"/>
    </location>
</feature>
<dbReference type="Pfam" id="PF02714">
    <property type="entry name" value="RSN1_7TM"/>
    <property type="match status" value="1"/>
</dbReference>
<reference evidence="12" key="1">
    <citation type="submission" date="2020-11" db="EMBL/GenBank/DDBJ databases">
        <authorList>
            <person name="Tran Van P."/>
        </authorList>
    </citation>
    <scope>NUCLEOTIDE SEQUENCE</scope>
</reference>
<dbReference type="OrthoDB" id="1689567at2759"/>
<dbReference type="Pfam" id="PF13967">
    <property type="entry name" value="RSN1_TM"/>
    <property type="match status" value="1"/>
</dbReference>
<evidence type="ECO:0000259" key="10">
    <source>
        <dbReference type="Pfam" id="PF13967"/>
    </source>
</evidence>
<accession>A0A7R8ZXI6</accession>
<keyword evidence="5 8" id="KW-1133">Transmembrane helix</keyword>
<evidence type="ECO:0000256" key="3">
    <source>
        <dbReference type="ARBA" id="ARBA00022448"/>
    </source>
</evidence>
<dbReference type="EMBL" id="CAJPEV010000042">
    <property type="protein sequence ID" value="CAG0879437.1"/>
    <property type="molecule type" value="Genomic_DNA"/>
</dbReference>
<dbReference type="Pfam" id="PF14703">
    <property type="entry name" value="PHM7_cyt"/>
    <property type="match status" value="1"/>
</dbReference>
<dbReference type="InterPro" id="IPR003864">
    <property type="entry name" value="CSC1/OSCA1-like_7TM"/>
</dbReference>
<proteinExistence type="inferred from homology"/>
<organism evidence="12">
    <name type="scientific">Darwinula stevensoni</name>
    <dbReference type="NCBI Taxonomy" id="69355"/>
    <lineage>
        <taxon>Eukaryota</taxon>
        <taxon>Metazoa</taxon>
        <taxon>Ecdysozoa</taxon>
        <taxon>Arthropoda</taxon>
        <taxon>Crustacea</taxon>
        <taxon>Oligostraca</taxon>
        <taxon>Ostracoda</taxon>
        <taxon>Podocopa</taxon>
        <taxon>Podocopida</taxon>
        <taxon>Darwinulocopina</taxon>
        <taxon>Darwinuloidea</taxon>
        <taxon>Darwinulidae</taxon>
        <taxon>Darwinula</taxon>
    </lineage>
</organism>